<dbReference type="RefSeq" id="WP_354461119.1">
    <property type="nucleotide sequence ID" value="NZ_JBEWSZ010000001.1"/>
</dbReference>
<organism evidence="1 2">
    <name type="scientific">Mesorhizobium shangrilense</name>
    <dbReference type="NCBI Taxonomy" id="460060"/>
    <lineage>
        <taxon>Bacteria</taxon>
        <taxon>Pseudomonadati</taxon>
        <taxon>Pseudomonadota</taxon>
        <taxon>Alphaproteobacteria</taxon>
        <taxon>Hyphomicrobiales</taxon>
        <taxon>Phyllobacteriaceae</taxon>
        <taxon>Mesorhizobium</taxon>
    </lineage>
</organism>
<dbReference type="Gene3D" id="3.90.550.10">
    <property type="entry name" value="Spore Coat Polysaccharide Biosynthesis Protein SpsA, Chain A"/>
    <property type="match status" value="1"/>
</dbReference>
<dbReference type="SUPFAM" id="SSF53448">
    <property type="entry name" value="Nucleotide-diphospho-sugar transferases"/>
    <property type="match status" value="1"/>
</dbReference>
<accession>A0ABV2DGM1</accession>
<dbReference type="InterPro" id="IPR029044">
    <property type="entry name" value="Nucleotide-diphossugar_trans"/>
</dbReference>
<keyword evidence="2" id="KW-1185">Reference proteome</keyword>
<dbReference type="EMBL" id="JBEWSZ010000001">
    <property type="protein sequence ID" value="MET2829157.1"/>
    <property type="molecule type" value="Genomic_DNA"/>
</dbReference>
<keyword evidence="1" id="KW-0808">Transferase</keyword>
<comment type="caution">
    <text evidence="1">The sequence shown here is derived from an EMBL/GenBank/DDBJ whole genome shotgun (WGS) entry which is preliminary data.</text>
</comment>
<dbReference type="GO" id="GO:0016757">
    <property type="term" value="F:glycosyltransferase activity"/>
    <property type="evidence" value="ECO:0007669"/>
    <property type="project" value="UniProtKB-KW"/>
</dbReference>
<keyword evidence="1" id="KW-0328">Glycosyltransferase</keyword>
<dbReference type="Proteomes" id="UP001548832">
    <property type="component" value="Unassembled WGS sequence"/>
</dbReference>
<dbReference type="Pfam" id="PF13704">
    <property type="entry name" value="Glyco_tranf_2_4"/>
    <property type="match status" value="1"/>
</dbReference>
<proteinExistence type="predicted"/>
<evidence type="ECO:0000313" key="1">
    <source>
        <dbReference type="EMBL" id="MET2829157.1"/>
    </source>
</evidence>
<evidence type="ECO:0000313" key="2">
    <source>
        <dbReference type="Proteomes" id="UP001548832"/>
    </source>
</evidence>
<dbReference type="EC" id="2.4.-.-" evidence="1"/>
<gene>
    <name evidence="1" type="ORF">ABVQ20_19430</name>
</gene>
<sequence length="319" mass="35854">MNRNMSNLLICGVCMIKDAVDLVPFLCGHYLRIGFDRLVFIDDGSTDGTYEALQSISRACNKIVVEKTGDPVYRQKQVMNEAANTAVADGYPIVFPFDSDEFWNIDAVQIRIAAKGPGVFVGRWLHFVQDRGQTGFSRRGLLNVRYRAPVFADTSPATVERYERSFVCSSMPKIGFRADGPVHIDWGQHQLLGNSWPTLADSLEVFHLPLRAAAAIDLRVALAERTLVGREPGHNWQARFFREAAKAGKQAVVWASNSASKDGFLDLPGARVMLIEDCRLGLALRQAWRYMLLHYPVQMFRLPAEPSAWWPCHSKVRGR</sequence>
<reference evidence="1 2" key="1">
    <citation type="submission" date="2024-06" db="EMBL/GenBank/DDBJ databases">
        <authorList>
            <person name="Kim D.-U."/>
        </authorList>
    </citation>
    <scope>NUCLEOTIDE SEQUENCE [LARGE SCALE GENOMIC DNA]</scope>
    <source>
        <strain evidence="1 2">KACC15460</strain>
    </source>
</reference>
<protein>
    <submittedName>
        <fullName evidence="1">Glycosyltransferase family 2 protein</fullName>
        <ecNumber evidence="1">2.4.-.-</ecNumber>
    </submittedName>
</protein>
<name>A0ABV2DGM1_9HYPH</name>